<evidence type="ECO:0000259" key="7">
    <source>
        <dbReference type="PROSITE" id="PS50885"/>
    </source>
</evidence>
<dbReference type="PROSITE" id="PS50885">
    <property type="entry name" value="HAMP"/>
    <property type="match status" value="1"/>
</dbReference>
<protein>
    <submittedName>
        <fullName evidence="8">PAS domain S-box protein</fullName>
    </submittedName>
</protein>
<dbReference type="Gene3D" id="6.10.340.10">
    <property type="match status" value="1"/>
</dbReference>
<dbReference type="SMART" id="SM00086">
    <property type="entry name" value="PAC"/>
    <property type="match status" value="2"/>
</dbReference>
<evidence type="ECO:0000313" key="8">
    <source>
        <dbReference type="EMBL" id="QSE97664.1"/>
    </source>
</evidence>
<dbReference type="PROSITE" id="PS50113">
    <property type="entry name" value="PAC"/>
    <property type="match status" value="2"/>
</dbReference>
<dbReference type="GO" id="GO:0016020">
    <property type="term" value="C:membrane"/>
    <property type="evidence" value="ECO:0007669"/>
    <property type="project" value="InterPro"/>
</dbReference>
<name>A0A974WFR4_9BACT</name>
<accession>A0A974WFR4</accession>
<feature type="domain" description="HAMP" evidence="7">
    <location>
        <begin position="378"/>
        <end position="430"/>
    </location>
</feature>
<dbReference type="InterPro" id="IPR000014">
    <property type="entry name" value="PAS"/>
</dbReference>
<dbReference type="InterPro" id="IPR035965">
    <property type="entry name" value="PAS-like_dom_sf"/>
</dbReference>
<sequence>MFKQISISTKITGLVIGIVLVTLLAISYLSFRLSRGAIQDRYSESLRVVAEAQSGKIETTFESLISNLKLLQESKTIKEGAVSSGSGSSAGGMDMGFGDDPFAMDMGGGDDPFAMDSGGDDPFAMDMGGGDDPFAMDMGGDDASAEPADPKYDVKGFLNEVKSSYGYNDVFITESTGKILFSTSSKMSAGSNFIDPDGTTLANAVQGVHFSNVTKKENGAYVIYAGAPVNHPSGETSIILIEYPMTKIYDILSDSTGLGKRGEVILAKLDSSSGRINYVNKPRLDPDGAFKLLTLGDANSKAIQKAVTGAKGSGANVDYRGKENLAYYTYLPKAKLGLVAKIDTEEIYSEGNALFNKFMFAGFFILIISGVISLIFSKYLTNPLLSLKKTLELVGNGTLPEQVERKTSDEIGLMANSVNHLVKTLKNTANFAQQIGEGNFSADFKLVNDDDALGLALVNMRDNLVESEKRDKERNWIVTGVAEIGEILRAHDNLEPLGDAVVKYIIGKIGAVQGAFYVVNEDDPDDIFIEMKASFAYNRKKHLNAKFKFAEGLVGQAAAEKDTVLRTEIPHDYVTITSGILGDKRPTSILIVPLITEEKVYGVVEFAGFEKFDSGKVKFVEELSLILARTVFNIKVNERTRKLLEESQAMSSELQEKQEILRQNAEEMQATQEELQKSNSKLEEQIEEVNRTQNRMQLLLENASEVITIYEEDLSVRYISPSVEPILGYTQKEMIGVSDADKVNKEHVAEFKGMFKSLLENPDEQITIQYEYLTKDGNYIWIESTGTNFMSNPAIHGLIVNSRDITERRRAEQEQRMRSKMQALSENSLDLITRLEDDAISYINPVIEEYTGKGPSDFLNQKIKEADLAQNVLDKWLEIIEEVNSTNKKVATEMDFPSEMGDRVMQVNAIPEFDDNEKLESVLVVSHDITERKLIELEIQNKNKKIADSINYAKRIQNAILPNNNVINKVLPDSFILYKPKDVVSGDFPWYVKIGDDIYMAAVDCTGHGVPGALLSLIGYFLLNDIVRSRKISDPGIILDQLDEGVTTTLRQDQDDSKTKDGMDIALCKINTATRKVEYAGAHRPLYVVKKGEMEEIKGNKFAIGGGIYKNQTNFTNHKVELNEGDSFYFCSDGFPDQFGGPDNRKYGPKRLREKIMEVHNMSMKDAYVKFDDHWTNWMGEEKQTDDVLLIGIKL</sequence>
<dbReference type="InterPro" id="IPR003660">
    <property type="entry name" value="HAMP_dom"/>
</dbReference>
<proteinExistence type="predicted"/>
<dbReference type="GO" id="GO:0007165">
    <property type="term" value="P:signal transduction"/>
    <property type="evidence" value="ECO:0007669"/>
    <property type="project" value="InterPro"/>
</dbReference>
<dbReference type="Pfam" id="PF07228">
    <property type="entry name" value="SpoIIE"/>
    <property type="match status" value="1"/>
</dbReference>
<keyword evidence="4" id="KW-1133">Transmembrane helix</keyword>
<dbReference type="InterPro" id="IPR003018">
    <property type="entry name" value="GAF"/>
</dbReference>
<dbReference type="EMBL" id="CP070608">
    <property type="protein sequence ID" value="QSE97664.1"/>
    <property type="molecule type" value="Genomic_DNA"/>
</dbReference>
<evidence type="ECO:0000256" key="3">
    <source>
        <dbReference type="SAM" id="MobiDB-lite"/>
    </source>
</evidence>
<dbReference type="InterPro" id="IPR052016">
    <property type="entry name" value="Bact_Sigma-Reg"/>
</dbReference>
<evidence type="ECO:0000259" key="6">
    <source>
        <dbReference type="PROSITE" id="PS50113"/>
    </source>
</evidence>
<dbReference type="AlphaFoldDB" id="A0A974WFR4"/>
<evidence type="ECO:0000256" key="4">
    <source>
        <dbReference type="SAM" id="Phobius"/>
    </source>
</evidence>
<dbReference type="CDD" id="cd06225">
    <property type="entry name" value="HAMP"/>
    <property type="match status" value="1"/>
</dbReference>
<dbReference type="InterPro" id="IPR001610">
    <property type="entry name" value="PAC"/>
</dbReference>
<dbReference type="SUPFAM" id="SSF158472">
    <property type="entry name" value="HAMP domain-like"/>
    <property type="match status" value="1"/>
</dbReference>
<dbReference type="InterPro" id="IPR036457">
    <property type="entry name" value="PPM-type-like_dom_sf"/>
</dbReference>
<dbReference type="InterPro" id="IPR029016">
    <property type="entry name" value="GAF-like_dom_sf"/>
</dbReference>
<dbReference type="Gene3D" id="3.30.450.20">
    <property type="entry name" value="PAS domain"/>
    <property type="match status" value="2"/>
</dbReference>
<dbReference type="InterPro" id="IPR013655">
    <property type="entry name" value="PAS_fold_3"/>
</dbReference>
<feature type="region of interest" description="Disordered" evidence="3">
    <location>
        <begin position="108"/>
        <end position="147"/>
    </location>
</feature>
<evidence type="ECO:0000256" key="2">
    <source>
        <dbReference type="SAM" id="Coils"/>
    </source>
</evidence>
<keyword evidence="4" id="KW-0812">Transmembrane</keyword>
<dbReference type="InterPro" id="IPR001932">
    <property type="entry name" value="PPM-type_phosphatase-like_dom"/>
</dbReference>
<dbReference type="SUPFAM" id="SSF55785">
    <property type="entry name" value="PYP-like sensor domain (PAS domain)"/>
    <property type="match status" value="2"/>
</dbReference>
<evidence type="ECO:0000256" key="1">
    <source>
        <dbReference type="ARBA" id="ARBA00022801"/>
    </source>
</evidence>
<dbReference type="SMART" id="SM00304">
    <property type="entry name" value="HAMP"/>
    <property type="match status" value="1"/>
</dbReference>
<dbReference type="Proteomes" id="UP000662783">
    <property type="component" value="Chromosome"/>
</dbReference>
<organism evidence="8 9">
    <name type="scientific">Fulvivirga lutea</name>
    <dbReference type="NCBI Taxonomy" id="2810512"/>
    <lineage>
        <taxon>Bacteria</taxon>
        <taxon>Pseudomonadati</taxon>
        <taxon>Bacteroidota</taxon>
        <taxon>Cytophagia</taxon>
        <taxon>Cytophagales</taxon>
        <taxon>Fulvivirgaceae</taxon>
        <taxon>Fulvivirga</taxon>
    </lineage>
</organism>
<feature type="domain" description="PAS" evidence="5">
    <location>
        <begin position="692"/>
        <end position="762"/>
    </location>
</feature>
<feature type="transmembrane region" description="Helical" evidence="4">
    <location>
        <begin position="12"/>
        <end position="31"/>
    </location>
</feature>
<dbReference type="SUPFAM" id="SSF55781">
    <property type="entry name" value="GAF domain-like"/>
    <property type="match status" value="1"/>
</dbReference>
<dbReference type="PANTHER" id="PTHR43156:SF9">
    <property type="entry name" value="HAMP DOMAIN-CONTAINING PROTEIN"/>
    <property type="match status" value="1"/>
</dbReference>
<dbReference type="Pfam" id="PF13426">
    <property type="entry name" value="PAS_9"/>
    <property type="match status" value="1"/>
</dbReference>
<dbReference type="PROSITE" id="PS50112">
    <property type="entry name" value="PAS"/>
    <property type="match status" value="1"/>
</dbReference>
<dbReference type="SMART" id="SM00091">
    <property type="entry name" value="PAS"/>
    <property type="match status" value="2"/>
</dbReference>
<feature type="domain" description="PAC" evidence="6">
    <location>
        <begin position="890"/>
        <end position="941"/>
    </location>
</feature>
<keyword evidence="9" id="KW-1185">Reference proteome</keyword>
<dbReference type="GO" id="GO:0016791">
    <property type="term" value="F:phosphatase activity"/>
    <property type="evidence" value="ECO:0007669"/>
    <property type="project" value="TreeGrafter"/>
</dbReference>
<dbReference type="Pfam" id="PF13185">
    <property type="entry name" value="GAF_2"/>
    <property type="match status" value="1"/>
</dbReference>
<evidence type="ECO:0000313" key="9">
    <source>
        <dbReference type="Proteomes" id="UP000662783"/>
    </source>
</evidence>
<dbReference type="InterPro" id="IPR000700">
    <property type="entry name" value="PAS-assoc_C"/>
</dbReference>
<dbReference type="CDD" id="cd00130">
    <property type="entry name" value="PAS"/>
    <property type="match status" value="2"/>
</dbReference>
<feature type="coiled-coil region" evidence="2">
    <location>
        <begin position="637"/>
        <end position="702"/>
    </location>
</feature>
<dbReference type="PANTHER" id="PTHR43156">
    <property type="entry name" value="STAGE II SPORULATION PROTEIN E-RELATED"/>
    <property type="match status" value="1"/>
</dbReference>
<keyword evidence="4" id="KW-0472">Membrane</keyword>
<feature type="domain" description="PAC" evidence="6">
    <location>
        <begin position="766"/>
        <end position="817"/>
    </location>
</feature>
<dbReference type="KEGG" id="fuv:JR347_00840"/>
<keyword evidence="1" id="KW-0378">Hydrolase</keyword>
<dbReference type="NCBIfam" id="TIGR00229">
    <property type="entry name" value="sensory_box"/>
    <property type="match status" value="1"/>
</dbReference>
<gene>
    <name evidence="8" type="ORF">JR347_00840</name>
</gene>
<reference evidence="8" key="1">
    <citation type="submission" date="2021-02" db="EMBL/GenBank/DDBJ databases">
        <title>Fulvivirga sp. S481 isolated from sea water.</title>
        <authorList>
            <person name="Bae S.S."/>
            <person name="Baek K."/>
        </authorList>
    </citation>
    <scope>NUCLEOTIDE SEQUENCE</scope>
    <source>
        <strain evidence="8">S481</strain>
    </source>
</reference>
<evidence type="ECO:0000259" key="5">
    <source>
        <dbReference type="PROSITE" id="PS50112"/>
    </source>
</evidence>
<dbReference type="Gene3D" id="3.30.450.40">
    <property type="match status" value="1"/>
</dbReference>
<keyword evidence="2" id="KW-0175">Coiled coil</keyword>
<dbReference type="RefSeq" id="WP_205722173.1">
    <property type="nucleotide sequence ID" value="NZ_CP070608.1"/>
</dbReference>
<dbReference type="Gene3D" id="3.60.40.10">
    <property type="entry name" value="PPM-type phosphatase domain"/>
    <property type="match status" value="1"/>
</dbReference>
<feature type="transmembrane region" description="Helical" evidence="4">
    <location>
        <begin position="358"/>
        <end position="380"/>
    </location>
</feature>
<dbReference type="Pfam" id="PF00672">
    <property type="entry name" value="HAMP"/>
    <property type="match status" value="1"/>
</dbReference>
<dbReference type="Pfam" id="PF08447">
    <property type="entry name" value="PAS_3"/>
    <property type="match status" value="1"/>
</dbReference>